<name>A0A0R2G000_9LACO</name>
<dbReference type="Gene3D" id="3.40.50.1820">
    <property type="entry name" value="alpha/beta hydrolase"/>
    <property type="match status" value="1"/>
</dbReference>
<evidence type="ECO:0000313" key="4">
    <source>
        <dbReference type="Proteomes" id="UP000051727"/>
    </source>
</evidence>
<evidence type="ECO:0000313" key="3">
    <source>
        <dbReference type="EMBL" id="KRN33067.1"/>
    </source>
</evidence>
<accession>A0A0R2G000</accession>
<dbReference type="Proteomes" id="UP000051727">
    <property type="component" value="Unassembled WGS sequence"/>
</dbReference>
<organism evidence="3 4">
    <name type="scientific">Liquorilactobacillus mali</name>
    <dbReference type="NCBI Taxonomy" id="1618"/>
    <lineage>
        <taxon>Bacteria</taxon>
        <taxon>Bacillati</taxon>
        <taxon>Bacillota</taxon>
        <taxon>Bacilli</taxon>
        <taxon>Lactobacillales</taxon>
        <taxon>Lactobacillaceae</taxon>
        <taxon>Liquorilactobacillus</taxon>
    </lineage>
</organism>
<dbReference type="AlphaFoldDB" id="A0A0R2G000"/>
<gene>
    <name evidence="3" type="ORF">IV36_GL000800</name>
</gene>
<dbReference type="STRING" id="1618.IV36_GL000800"/>
<keyword evidence="1" id="KW-0378">Hydrolase</keyword>
<dbReference type="RefSeq" id="WP_056990366.1">
    <property type="nucleotide sequence ID" value="NZ_JQAR01000002.1"/>
</dbReference>
<sequence>MPEQSVLDQIRQIRVDWKKGDDERDSGLPREVAGVKRINDIAYGPDPKWNLLDIYIPQNVDGKIPVIISIHGGGWCYGTKETYQFYGLGIAQRGFAFVNPNYRLAPDVVFPEELDDVNRYIHWVDKHADEYGLDRNNVFLVGDSAGGQMAEQYSAIIKNKDYREKFGYKLTDLKFRAVALNSAATFVLDPGVISGAPEAYFTDKVVKERLDMLDTEKYIDSSFLPTYISTANEDFLRELSIKFDSFLTELGVEHVFKEYGDKNDPRSHVFLINQKDEIANLANDDEINFFKKFIVE</sequence>
<dbReference type="InterPro" id="IPR029058">
    <property type="entry name" value="AB_hydrolase_fold"/>
</dbReference>
<dbReference type="PANTHER" id="PTHR48081">
    <property type="entry name" value="AB HYDROLASE SUPERFAMILY PROTEIN C4A8.06C"/>
    <property type="match status" value="1"/>
</dbReference>
<dbReference type="EMBL" id="JQAR01000002">
    <property type="protein sequence ID" value="KRN33067.1"/>
    <property type="molecule type" value="Genomic_DNA"/>
</dbReference>
<proteinExistence type="predicted"/>
<feature type="domain" description="BD-FAE-like" evidence="2">
    <location>
        <begin position="52"/>
        <end position="161"/>
    </location>
</feature>
<dbReference type="GO" id="GO:0016787">
    <property type="term" value="F:hydrolase activity"/>
    <property type="evidence" value="ECO:0007669"/>
    <property type="project" value="UniProtKB-KW"/>
</dbReference>
<reference evidence="3 4" key="1">
    <citation type="journal article" date="2015" name="Genome Announc.">
        <title>Expanding the biotechnology potential of lactobacilli through comparative genomics of 213 strains and associated genera.</title>
        <authorList>
            <person name="Sun Z."/>
            <person name="Harris H.M."/>
            <person name="McCann A."/>
            <person name="Guo C."/>
            <person name="Argimon S."/>
            <person name="Zhang W."/>
            <person name="Yang X."/>
            <person name="Jeffery I.B."/>
            <person name="Cooney J.C."/>
            <person name="Kagawa T.F."/>
            <person name="Liu W."/>
            <person name="Song Y."/>
            <person name="Salvetti E."/>
            <person name="Wrobel A."/>
            <person name="Rasinkangas P."/>
            <person name="Parkhill J."/>
            <person name="Rea M.C."/>
            <person name="O'Sullivan O."/>
            <person name="Ritari J."/>
            <person name="Douillard F.P."/>
            <person name="Paul Ross R."/>
            <person name="Yang R."/>
            <person name="Briner A.E."/>
            <person name="Felis G.E."/>
            <person name="de Vos W.M."/>
            <person name="Barrangou R."/>
            <person name="Klaenhammer T.R."/>
            <person name="Caufield P.W."/>
            <person name="Cui Y."/>
            <person name="Zhang H."/>
            <person name="O'Toole P.W."/>
        </authorList>
    </citation>
    <scope>NUCLEOTIDE SEQUENCE [LARGE SCALE GENOMIC DNA]</scope>
    <source>
        <strain evidence="3 4">ATCC 27304</strain>
    </source>
</reference>
<dbReference type="SUPFAM" id="SSF53474">
    <property type="entry name" value="alpha/beta-Hydrolases"/>
    <property type="match status" value="1"/>
</dbReference>
<dbReference type="PATRIC" id="fig|1618.3.peg.808"/>
<dbReference type="OrthoDB" id="9815425at2"/>
<comment type="caution">
    <text evidence="3">The sequence shown here is derived from an EMBL/GenBank/DDBJ whole genome shotgun (WGS) entry which is preliminary data.</text>
</comment>
<dbReference type="Pfam" id="PF20434">
    <property type="entry name" value="BD-FAE"/>
    <property type="match status" value="1"/>
</dbReference>
<dbReference type="InterPro" id="IPR049492">
    <property type="entry name" value="BD-FAE-like_dom"/>
</dbReference>
<evidence type="ECO:0000256" key="1">
    <source>
        <dbReference type="ARBA" id="ARBA00022801"/>
    </source>
</evidence>
<evidence type="ECO:0000259" key="2">
    <source>
        <dbReference type="Pfam" id="PF20434"/>
    </source>
</evidence>
<protein>
    <recommendedName>
        <fullName evidence="2">BD-FAE-like domain-containing protein</fullName>
    </recommendedName>
</protein>
<dbReference type="InterPro" id="IPR050300">
    <property type="entry name" value="GDXG_lipolytic_enzyme"/>
</dbReference>